<evidence type="ECO:0000256" key="3">
    <source>
        <dbReference type="ARBA" id="ARBA00022741"/>
    </source>
</evidence>
<accession>A0A0G0KCI7</accession>
<evidence type="ECO:0000256" key="1">
    <source>
        <dbReference type="ARBA" id="ARBA00008069"/>
    </source>
</evidence>
<dbReference type="GO" id="GO:0005524">
    <property type="term" value="F:ATP binding"/>
    <property type="evidence" value="ECO:0007669"/>
    <property type="project" value="UniProtKB-KW"/>
</dbReference>
<keyword evidence="2 7" id="KW-0436">Ligase</keyword>
<dbReference type="GO" id="GO:0006412">
    <property type="term" value="P:translation"/>
    <property type="evidence" value="ECO:0007669"/>
    <property type="project" value="UniProtKB-UniRule"/>
</dbReference>
<evidence type="ECO:0000256" key="7">
    <source>
        <dbReference type="HAMAP-Rule" id="MF_00120"/>
    </source>
</evidence>
<feature type="domain" description="Amidase" evidence="8">
    <location>
        <begin position="26"/>
        <end position="467"/>
    </location>
</feature>
<evidence type="ECO:0000256" key="2">
    <source>
        <dbReference type="ARBA" id="ARBA00022598"/>
    </source>
</evidence>
<dbReference type="EC" id="6.3.5.7" evidence="7"/>
<evidence type="ECO:0000313" key="10">
    <source>
        <dbReference type="Proteomes" id="UP000034498"/>
    </source>
</evidence>
<dbReference type="PATRIC" id="fig|1618336.3.peg.516"/>
<comment type="similarity">
    <text evidence="1 7">Belongs to the amidase family. GatA subfamily.</text>
</comment>
<keyword evidence="4 7" id="KW-0067">ATP-binding</keyword>
<dbReference type="STRING" id="1618336.US94_C0035G0006"/>
<evidence type="ECO:0000256" key="5">
    <source>
        <dbReference type="ARBA" id="ARBA00022917"/>
    </source>
</evidence>
<dbReference type="AlphaFoldDB" id="A0A0G0KCI7"/>
<sequence length="486" mass="52587">MKISLNNFTIKQAAEKLKNGGITSVDLTRACLDAAKDNNEKINAFISFLEKEAMEAAEESDKRRKNGEVMSEIDGIPIALKDNMAMEGTITTAGSKILENFKSPYDATVVTKLKNAGAVILGKTNMDEFAMGSSTETSAFGPTKNPWDIERVPGGSSGGSAAAVASNMAIAALGSDTGGSIRQPASLCGIVGFKPTYGTVSRYGLFAMASSLDQIGPMTKTAEDAEILFNVIAGYDEKDSTSLNPKSEIRNPKQIEISNIKIGIPKEYFAEGLDPKVKKIIEDSIETFKKLGAEIKEISLPDQKYALACYYIIMPVEVSSNLARYDGIKYGFSAKDAENLIDVYLKTRSEGFGKEAKRRIMLGAYTSSAGYIDQYYNKAQKVRVLIKKDFDEAFKEVDFILGPVAPTTAFKIGEKVDDPLTMYLSDIYTIAVNLAGLPAISMPAGLSNNLPVGLHIIGPQFSDNNLLNLSKIYEGARNELPRAPIS</sequence>
<keyword evidence="9" id="KW-0808">Transferase</keyword>
<evidence type="ECO:0000259" key="8">
    <source>
        <dbReference type="Pfam" id="PF01425"/>
    </source>
</evidence>
<keyword evidence="3 7" id="KW-0547">Nucleotide-binding</keyword>
<dbReference type="GO" id="GO:0050567">
    <property type="term" value="F:glutaminyl-tRNA synthase (glutamine-hydrolyzing) activity"/>
    <property type="evidence" value="ECO:0007669"/>
    <property type="project" value="UniProtKB-UniRule"/>
</dbReference>
<dbReference type="PANTHER" id="PTHR11895:SF151">
    <property type="entry name" value="GLUTAMYL-TRNA(GLN) AMIDOTRANSFERASE SUBUNIT A"/>
    <property type="match status" value="1"/>
</dbReference>
<dbReference type="InterPro" id="IPR000120">
    <property type="entry name" value="Amidase"/>
</dbReference>
<dbReference type="Gene3D" id="3.90.1300.10">
    <property type="entry name" value="Amidase signature (AS) domain"/>
    <property type="match status" value="1"/>
</dbReference>
<feature type="active site" description="Charge relay system" evidence="7">
    <location>
        <position position="81"/>
    </location>
</feature>
<dbReference type="InterPro" id="IPR020556">
    <property type="entry name" value="Amidase_CS"/>
</dbReference>
<dbReference type="SUPFAM" id="SSF75304">
    <property type="entry name" value="Amidase signature (AS) enzymes"/>
    <property type="match status" value="1"/>
</dbReference>
<comment type="catalytic activity">
    <reaction evidence="6 7">
        <text>L-glutamyl-tRNA(Gln) + L-glutamine + ATP + H2O = L-glutaminyl-tRNA(Gln) + L-glutamate + ADP + phosphate + H(+)</text>
        <dbReference type="Rhea" id="RHEA:17521"/>
        <dbReference type="Rhea" id="RHEA-COMP:9681"/>
        <dbReference type="Rhea" id="RHEA-COMP:9684"/>
        <dbReference type="ChEBI" id="CHEBI:15377"/>
        <dbReference type="ChEBI" id="CHEBI:15378"/>
        <dbReference type="ChEBI" id="CHEBI:29985"/>
        <dbReference type="ChEBI" id="CHEBI:30616"/>
        <dbReference type="ChEBI" id="CHEBI:43474"/>
        <dbReference type="ChEBI" id="CHEBI:58359"/>
        <dbReference type="ChEBI" id="CHEBI:78520"/>
        <dbReference type="ChEBI" id="CHEBI:78521"/>
        <dbReference type="ChEBI" id="CHEBI:456216"/>
        <dbReference type="EC" id="6.3.5.7"/>
    </reaction>
</comment>
<comment type="subunit">
    <text evidence="7">Heterotrimer of A, B and C subunits.</text>
</comment>
<dbReference type="InterPro" id="IPR004412">
    <property type="entry name" value="GatA"/>
</dbReference>
<feature type="active site" description="Charge relay system" evidence="7">
    <location>
        <position position="156"/>
    </location>
</feature>
<organism evidence="9 10">
    <name type="scientific">Berkelbacteria bacterium GW2011_GWB1_38_5</name>
    <dbReference type="NCBI Taxonomy" id="1618336"/>
    <lineage>
        <taxon>Bacteria</taxon>
        <taxon>Candidatus Berkelbacteria</taxon>
    </lineage>
</organism>
<reference evidence="9 10" key="1">
    <citation type="journal article" date="2015" name="Nature">
        <title>rRNA introns, odd ribosomes, and small enigmatic genomes across a large radiation of phyla.</title>
        <authorList>
            <person name="Brown C.T."/>
            <person name="Hug L.A."/>
            <person name="Thomas B.C."/>
            <person name="Sharon I."/>
            <person name="Castelle C.J."/>
            <person name="Singh A."/>
            <person name="Wilkins M.J."/>
            <person name="Williams K.H."/>
            <person name="Banfield J.F."/>
        </authorList>
    </citation>
    <scope>NUCLEOTIDE SEQUENCE [LARGE SCALE GENOMIC DNA]</scope>
</reference>
<comment type="caution">
    <text evidence="9">The sequence shown here is derived from an EMBL/GenBank/DDBJ whole genome shotgun (WGS) entry which is preliminary data.</text>
</comment>
<gene>
    <name evidence="7" type="primary">gatA</name>
    <name evidence="9" type="ORF">US94_C0035G0006</name>
</gene>
<feature type="active site" description="Acyl-ester intermediate" evidence="7">
    <location>
        <position position="180"/>
    </location>
</feature>
<dbReference type="PROSITE" id="PS00571">
    <property type="entry name" value="AMIDASES"/>
    <property type="match status" value="1"/>
</dbReference>
<protein>
    <recommendedName>
        <fullName evidence="7">Glutamyl-tRNA(Gln) amidotransferase subunit A</fullName>
        <shortName evidence="7">Glu-ADT subunit A</shortName>
        <ecNumber evidence="7">6.3.5.7</ecNumber>
    </recommendedName>
</protein>
<evidence type="ECO:0000313" key="9">
    <source>
        <dbReference type="EMBL" id="KKQ73190.1"/>
    </source>
</evidence>
<dbReference type="HAMAP" id="MF_00120">
    <property type="entry name" value="GatA"/>
    <property type="match status" value="1"/>
</dbReference>
<dbReference type="GO" id="GO:0030956">
    <property type="term" value="C:glutamyl-tRNA(Gln) amidotransferase complex"/>
    <property type="evidence" value="ECO:0007669"/>
    <property type="project" value="InterPro"/>
</dbReference>
<dbReference type="InterPro" id="IPR036928">
    <property type="entry name" value="AS_sf"/>
</dbReference>
<comment type="function">
    <text evidence="7">Allows the formation of correctly charged Gln-tRNA(Gln) through the transamidation of misacylated Glu-tRNA(Gln) in organisms which lack glutaminyl-tRNA synthetase. The reaction takes place in the presence of glutamine and ATP through an activated gamma-phospho-Glu-tRNA(Gln).</text>
</comment>
<keyword evidence="5 7" id="KW-0648">Protein biosynthesis</keyword>
<dbReference type="EMBL" id="LBUX01000035">
    <property type="protein sequence ID" value="KKQ73190.1"/>
    <property type="molecule type" value="Genomic_DNA"/>
</dbReference>
<name>A0A0G0KCI7_9BACT</name>
<dbReference type="Pfam" id="PF01425">
    <property type="entry name" value="Amidase"/>
    <property type="match status" value="1"/>
</dbReference>
<evidence type="ECO:0000256" key="4">
    <source>
        <dbReference type="ARBA" id="ARBA00022840"/>
    </source>
</evidence>
<dbReference type="GO" id="GO:0016740">
    <property type="term" value="F:transferase activity"/>
    <property type="evidence" value="ECO:0007669"/>
    <property type="project" value="UniProtKB-KW"/>
</dbReference>
<dbReference type="InterPro" id="IPR023631">
    <property type="entry name" value="Amidase_dom"/>
</dbReference>
<dbReference type="Proteomes" id="UP000034498">
    <property type="component" value="Unassembled WGS sequence"/>
</dbReference>
<dbReference type="NCBIfam" id="TIGR00132">
    <property type="entry name" value="gatA"/>
    <property type="match status" value="1"/>
</dbReference>
<evidence type="ECO:0000256" key="6">
    <source>
        <dbReference type="ARBA" id="ARBA00047407"/>
    </source>
</evidence>
<dbReference type="PANTHER" id="PTHR11895">
    <property type="entry name" value="TRANSAMIDASE"/>
    <property type="match status" value="1"/>
</dbReference>
<proteinExistence type="inferred from homology"/>